<keyword evidence="10" id="KW-1185">Reference proteome</keyword>
<dbReference type="InterPro" id="IPR009057">
    <property type="entry name" value="Homeodomain-like_sf"/>
</dbReference>
<dbReference type="PANTHER" id="PTHR12855:SF10">
    <property type="entry name" value="DNA METHYLTRANSFERASE 1-ASSOCIATED PROTEIN 1"/>
    <property type="match status" value="1"/>
</dbReference>
<dbReference type="GO" id="GO:0035267">
    <property type="term" value="C:NuA4 histone acetyltransferase complex"/>
    <property type="evidence" value="ECO:0007669"/>
    <property type="project" value="InterPro"/>
</dbReference>
<evidence type="ECO:0000259" key="8">
    <source>
        <dbReference type="Pfam" id="PF16282"/>
    </source>
</evidence>
<dbReference type="Pfam" id="PF16282">
    <property type="entry name" value="SANT_DAMP1_like"/>
    <property type="match status" value="1"/>
</dbReference>
<name>A0AAU9IB01_9CILI</name>
<keyword evidence="6" id="KW-0175">Coiled coil</keyword>
<feature type="coiled-coil region" evidence="6">
    <location>
        <begin position="314"/>
        <end position="341"/>
    </location>
</feature>
<feature type="compositionally biased region" description="Polar residues" evidence="7">
    <location>
        <begin position="379"/>
        <end position="399"/>
    </location>
</feature>
<proteinExistence type="predicted"/>
<dbReference type="GO" id="GO:0006281">
    <property type="term" value="P:DNA repair"/>
    <property type="evidence" value="ECO:0007669"/>
    <property type="project" value="InterPro"/>
</dbReference>
<organism evidence="9 10">
    <name type="scientific">Blepharisma stoltei</name>
    <dbReference type="NCBI Taxonomy" id="1481888"/>
    <lineage>
        <taxon>Eukaryota</taxon>
        <taxon>Sar</taxon>
        <taxon>Alveolata</taxon>
        <taxon>Ciliophora</taxon>
        <taxon>Postciliodesmatophora</taxon>
        <taxon>Heterotrichea</taxon>
        <taxon>Heterotrichida</taxon>
        <taxon>Blepharismidae</taxon>
        <taxon>Blepharisma</taxon>
    </lineage>
</organism>
<protein>
    <recommendedName>
        <fullName evidence="8">dAMP1 SANT/Myb-like domain-containing protein</fullName>
    </recommendedName>
</protein>
<dbReference type="FunFam" id="1.10.10.60:FF:000087">
    <property type="entry name" value="DNA methyltransferase 1-associated protein 1"/>
    <property type="match status" value="1"/>
</dbReference>
<dbReference type="InterPro" id="IPR032563">
    <property type="entry name" value="DAMP1_SANT-like"/>
</dbReference>
<evidence type="ECO:0000256" key="4">
    <source>
        <dbReference type="ARBA" id="ARBA00023163"/>
    </source>
</evidence>
<dbReference type="GO" id="GO:0000812">
    <property type="term" value="C:Swr1 complex"/>
    <property type="evidence" value="ECO:0007669"/>
    <property type="project" value="TreeGrafter"/>
</dbReference>
<feature type="domain" description="DAMP1 SANT/Myb-like" evidence="8">
    <location>
        <begin position="90"/>
        <end position="168"/>
    </location>
</feature>
<evidence type="ECO:0000256" key="5">
    <source>
        <dbReference type="ARBA" id="ARBA00023242"/>
    </source>
</evidence>
<accession>A0AAU9IB01</accession>
<evidence type="ECO:0000256" key="7">
    <source>
        <dbReference type="SAM" id="MobiDB-lite"/>
    </source>
</evidence>
<sequence length="425" mass="49574">MDDIKDILSIPRADSTKKSEIISREVINLTGGIPPMKPSLAKKALKAIKEKRVEKTSTEKWIYAPFKNSAREDDLQLCHWKKSTDKEEDYAFSKFNKKIELIDFTDEEYDSLNDKSGWSKEETLYLWSLCREYDLRFIIIQDRYDVSRFCDRTVEDIKERYYYISKAILQKREIEDHPIIGLPYNANYERKRKALLEKYFLRTKEQDDEEKALCEEARKLDIRIKKEEKEMKNYEKLMSSNSEEIDLPEWSTAKKEPPKAPILRSYFLTQPTLPSRLQRKIETILKVIGIPDRPMPTQEVVELYEKLKRESLILLNLQKHVIKKEIEKKSLEDKIREVKNSANKKSSGGYSAIKNTQAPAILSQIPKLPTQVPIRNPVATTKQTIQPMNNLQQTVTSKRVSGKVVKAQDSEDSLDSGPTKKHKKT</sequence>
<keyword evidence="3" id="KW-0805">Transcription regulation</keyword>
<feature type="coiled-coil region" evidence="6">
    <location>
        <begin position="210"/>
        <end position="244"/>
    </location>
</feature>
<dbReference type="SUPFAM" id="SSF46689">
    <property type="entry name" value="Homeodomain-like"/>
    <property type="match status" value="1"/>
</dbReference>
<evidence type="ECO:0000256" key="2">
    <source>
        <dbReference type="ARBA" id="ARBA00022853"/>
    </source>
</evidence>
<dbReference type="Proteomes" id="UP001162131">
    <property type="component" value="Unassembled WGS sequence"/>
</dbReference>
<evidence type="ECO:0000313" key="9">
    <source>
        <dbReference type="EMBL" id="CAG9311357.1"/>
    </source>
</evidence>
<dbReference type="AlphaFoldDB" id="A0AAU9IB01"/>
<dbReference type="PANTHER" id="PTHR12855">
    <property type="entry name" value="DNA METHYLTRANSFERASE 1-ASSOCIATED PROTEIN 1 FAMILY MEMBER"/>
    <property type="match status" value="1"/>
</dbReference>
<keyword evidence="2" id="KW-0156">Chromatin regulator</keyword>
<dbReference type="EMBL" id="CAJZBQ010000004">
    <property type="protein sequence ID" value="CAG9311357.1"/>
    <property type="molecule type" value="Genomic_DNA"/>
</dbReference>
<evidence type="ECO:0000256" key="6">
    <source>
        <dbReference type="SAM" id="Coils"/>
    </source>
</evidence>
<evidence type="ECO:0000313" key="10">
    <source>
        <dbReference type="Proteomes" id="UP001162131"/>
    </source>
</evidence>
<comment type="subcellular location">
    <subcellularLocation>
        <location evidence="1">Nucleus</location>
    </subcellularLocation>
</comment>
<evidence type="ECO:0000256" key="1">
    <source>
        <dbReference type="ARBA" id="ARBA00004123"/>
    </source>
</evidence>
<feature type="region of interest" description="Disordered" evidence="7">
    <location>
        <begin position="379"/>
        <end position="425"/>
    </location>
</feature>
<dbReference type="InterPro" id="IPR027109">
    <property type="entry name" value="Swc4/Dmap1"/>
</dbReference>
<keyword evidence="5" id="KW-0539">Nucleus</keyword>
<gene>
    <name evidence="9" type="ORF">BSTOLATCC_MIC3647</name>
</gene>
<dbReference type="GO" id="GO:0000122">
    <property type="term" value="P:negative regulation of transcription by RNA polymerase II"/>
    <property type="evidence" value="ECO:0007669"/>
    <property type="project" value="TreeGrafter"/>
</dbReference>
<dbReference type="Gene3D" id="1.10.10.60">
    <property type="entry name" value="Homeodomain-like"/>
    <property type="match status" value="1"/>
</dbReference>
<dbReference type="GO" id="GO:0006338">
    <property type="term" value="P:chromatin remodeling"/>
    <property type="evidence" value="ECO:0007669"/>
    <property type="project" value="InterPro"/>
</dbReference>
<dbReference type="GO" id="GO:0003714">
    <property type="term" value="F:transcription corepressor activity"/>
    <property type="evidence" value="ECO:0007669"/>
    <property type="project" value="TreeGrafter"/>
</dbReference>
<reference evidence="9" key="1">
    <citation type="submission" date="2021-09" db="EMBL/GenBank/DDBJ databases">
        <authorList>
            <consortium name="AG Swart"/>
            <person name="Singh M."/>
            <person name="Singh A."/>
            <person name="Seah K."/>
            <person name="Emmerich C."/>
        </authorList>
    </citation>
    <scope>NUCLEOTIDE SEQUENCE</scope>
    <source>
        <strain evidence="9">ATCC30299</strain>
    </source>
</reference>
<comment type="caution">
    <text evidence="9">The sequence shown here is derived from an EMBL/GenBank/DDBJ whole genome shotgun (WGS) entry which is preliminary data.</text>
</comment>
<keyword evidence="4" id="KW-0804">Transcription</keyword>
<evidence type="ECO:0000256" key="3">
    <source>
        <dbReference type="ARBA" id="ARBA00023015"/>
    </source>
</evidence>